<dbReference type="InterPro" id="IPR042109">
    <property type="entry name" value="Adenylosuccinate_synth_dom1"/>
</dbReference>
<dbReference type="Gene3D" id="3.90.170.10">
    <property type="entry name" value="Adenylosuccinate Synthetase, subunit A, domain 3"/>
    <property type="match status" value="1"/>
</dbReference>
<dbReference type="InterPro" id="IPR001114">
    <property type="entry name" value="Adenylosuccinate_synthetase"/>
</dbReference>
<keyword evidence="4" id="KW-0658">Purine biosynthesis</keyword>
<keyword evidence="3" id="KW-0547">Nucleotide-binding</keyword>
<evidence type="ECO:0000256" key="1">
    <source>
        <dbReference type="ARBA" id="ARBA00022598"/>
    </source>
</evidence>
<evidence type="ECO:0000256" key="6">
    <source>
        <dbReference type="ARBA" id="ARBA00023134"/>
    </source>
</evidence>
<dbReference type="InterPro" id="IPR042110">
    <property type="entry name" value="Adenylosuccinate_synth_dom2"/>
</dbReference>
<keyword evidence="2" id="KW-0479">Metal-binding</keyword>
<dbReference type="SUPFAM" id="SSF52540">
    <property type="entry name" value="P-loop containing nucleoside triphosphate hydrolases"/>
    <property type="match status" value="1"/>
</dbReference>
<evidence type="ECO:0000256" key="4">
    <source>
        <dbReference type="ARBA" id="ARBA00022755"/>
    </source>
</evidence>
<name>A0A1F5TRZ8_9BACT</name>
<evidence type="ECO:0000256" key="2">
    <source>
        <dbReference type="ARBA" id="ARBA00022723"/>
    </source>
</evidence>
<evidence type="ECO:0008006" key="9">
    <source>
        <dbReference type="Google" id="ProtNLM"/>
    </source>
</evidence>
<evidence type="ECO:0000256" key="3">
    <source>
        <dbReference type="ARBA" id="ARBA00022741"/>
    </source>
</evidence>
<keyword evidence="6" id="KW-0342">GTP-binding</keyword>
<evidence type="ECO:0000256" key="5">
    <source>
        <dbReference type="ARBA" id="ARBA00022842"/>
    </source>
</evidence>
<dbReference type="Proteomes" id="UP000177579">
    <property type="component" value="Unassembled WGS sequence"/>
</dbReference>
<sequence>MKKTYIVTDAGPGDGGKGEVVHKISTMTKAHTIIKDGGGQGSHGIETIDGLRFAFSHWGCGTFEGVKTHISTRLVTSIEGIMNEAEALRYTCGIHDPFELLTIDEQVICATPYHGIASRLKEMALGKNPRGTIGTGIGEAYRDSERLPELIIRVKDLKNNDLIKKIKAVRDQQISDLAELVKHDFLKEDRSLIKKETDLLYDEGFLDYIVNRFKKAGKKLNIVDPEYLKQRILSLDGTVVIEKSHGVLTDHYQGFHPHTSAIRTLPRFSEALLHDTNYDGKIINILVHRAYQIRHGAGPMPTADPKMIEKLLPGSHKQENRYQGKIRVGPLDLVLLRYAIKCCGGPDKFDGLAITWFDQIQNNGAWHICDRYSNAQDPNYFTSGGELKVRPGDDDRQLLHQENLGQKLLKCIPQIDTIKIDPKANHDQLFELCNQVLKQKLGIPVRMVSFGTTEKNKLCK</sequence>
<accession>A0A1F5TRZ8</accession>
<dbReference type="GO" id="GO:0044208">
    <property type="term" value="P:'de novo' AMP biosynthetic process"/>
    <property type="evidence" value="ECO:0007669"/>
    <property type="project" value="TreeGrafter"/>
</dbReference>
<dbReference type="AlphaFoldDB" id="A0A1F5TRZ8"/>
<keyword evidence="1" id="KW-0436">Ligase</keyword>
<dbReference type="InterPro" id="IPR042111">
    <property type="entry name" value="Adenylosuccinate_synth_dom3"/>
</dbReference>
<proteinExistence type="predicted"/>
<keyword evidence="5" id="KW-0460">Magnesium</keyword>
<dbReference type="Gene3D" id="3.40.440.10">
    <property type="entry name" value="Adenylosuccinate Synthetase, subunit A, domain 1"/>
    <property type="match status" value="1"/>
</dbReference>
<dbReference type="SMART" id="SM00788">
    <property type="entry name" value="Adenylsucc_synt"/>
    <property type="match status" value="1"/>
</dbReference>
<dbReference type="GO" id="GO:0004019">
    <property type="term" value="F:adenylosuccinate synthase activity"/>
    <property type="evidence" value="ECO:0007669"/>
    <property type="project" value="InterPro"/>
</dbReference>
<dbReference type="Pfam" id="PF00709">
    <property type="entry name" value="Adenylsucc_synt"/>
    <property type="match status" value="1"/>
</dbReference>
<dbReference type="PANTHER" id="PTHR11846:SF0">
    <property type="entry name" value="ADENYLOSUCCINATE SYNTHETASE"/>
    <property type="match status" value="1"/>
</dbReference>
<reference evidence="7 8" key="1">
    <citation type="journal article" date="2016" name="Nat. Commun.">
        <title>Thousands of microbial genomes shed light on interconnected biogeochemical processes in an aquifer system.</title>
        <authorList>
            <person name="Anantharaman K."/>
            <person name="Brown C.T."/>
            <person name="Hug L.A."/>
            <person name="Sharon I."/>
            <person name="Castelle C.J."/>
            <person name="Probst A.J."/>
            <person name="Thomas B.C."/>
            <person name="Singh A."/>
            <person name="Wilkins M.J."/>
            <person name="Karaoz U."/>
            <person name="Brodie E.L."/>
            <person name="Williams K.H."/>
            <person name="Hubbard S.S."/>
            <person name="Banfield J.F."/>
        </authorList>
    </citation>
    <scope>NUCLEOTIDE SEQUENCE [LARGE SCALE GENOMIC DNA]</scope>
</reference>
<dbReference type="GO" id="GO:0046040">
    <property type="term" value="P:IMP metabolic process"/>
    <property type="evidence" value="ECO:0007669"/>
    <property type="project" value="TreeGrafter"/>
</dbReference>
<dbReference type="GO" id="GO:0046872">
    <property type="term" value="F:metal ion binding"/>
    <property type="evidence" value="ECO:0007669"/>
    <property type="project" value="UniProtKB-KW"/>
</dbReference>
<evidence type="ECO:0000313" key="8">
    <source>
        <dbReference type="Proteomes" id="UP000177579"/>
    </source>
</evidence>
<dbReference type="EMBL" id="MFGO01000008">
    <property type="protein sequence ID" value="OGF41588.1"/>
    <property type="molecule type" value="Genomic_DNA"/>
</dbReference>
<dbReference type="InterPro" id="IPR027417">
    <property type="entry name" value="P-loop_NTPase"/>
</dbReference>
<dbReference type="GO" id="GO:0005525">
    <property type="term" value="F:GTP binding"/>
    <property type="evidence" value="ECO:0007669"/>
    <property type="project" value="UniProtKB-KW"/>
</dbReference>
<dbReference type="PANTHER" id="PTHR11846">
    <property type="entry name" value="ADENYLOSUCCINATE SYNTHETASE"/>
    <property type="match status" value="1"/>
</dbReference>
<protein>
    <recommendedName>
        <fullName evidence="9">AdSS</fullName>
    </recommendedName>
</protein>
<dbReference type="Gene3D" id="1.10.300.10">
    <property type="entry name" value="Adenylosuccinate Synthetase, subunit A, domain 2"/>
    <property type="match status" value="1"/>
</dbReference>
<comment type="caution">
    <text evidence="7">The sequence shown here is derived from an EMBL/GenBank/DDBJ whole genome shotgun (WGS) entry which is preliminary data.</text>
</comment>
<dbReference type="GO" id="GO:0005737">
    <property type="term" value="C:cytoplasm"/>
    <property type="evidence" value="ECO:0007669"/>
    <property type="project" value="TreeGrafter"/>
</dbReference>
<gene>
    <name evidence="7" type="ORF">A2531_02780</name>
</gene>
<evidence type="ECO:0000313" key="7">
    <source>
        <dbReference type="EMBL" id="OGF41588.1"/>
    </source>
</evidence>
<organism evidence="7 8">
    <name type="scientific">Candidatus Falkowbacteria bacterium RIFOXYD2_FULL_34_120</name>
    <dbReference type="NCBI Taxonomy" id="1798007"/>
    <lineage>
        <taxon>Bacteria</taxon>
        <taxon>Candidatus Falkowiibacteriota</taxon>
    </lineage>
</organism>